<proteinExistence type="predicted"/>
<dbReference type="AlphaFoldDB" id="A0A316ZEZ7"/>
<sequence>MIMGMEYLTRRFAFSRRSSNAVCQQQQHWERLCGHHIVAGPRIECTHLMIRLLSGPCVSRRTPQREEPDKYTSLDAIPRRLAEAQDPRMGSPWMIFPETHRAGSAPKLSEFRLTPEGSERHSLRRRHLLHRPTRPEQRTCCRPQTTTMRRTTQLRASLTLLLQPHIPPDTTRTGPLSCCMDR</sequence>
<name>A0A316ZEZ7_9BASI</name>
<evidence type="ECO:0000313" key="1">
    <source>
        <dbReference type="EMBL" id="PWO00338.1"/>
    </source>
</evidence>
<dbReference type="Proteomes" id="UP000245946">
    <property type="component" value="Unassembled WGS sequence"/>
</dbReference>
<protein>
    <submittedName>
        <fullName evidence="1">Uncharacterized protein</fullName>
    </submittedName>
</protein>
<accession>A0A316ZEZ7</accession>
<evidence type="ECO:0000313" key="2">
    <source>
        <dbReference type="Proteomes" id="UP000245946"/>
    </source>
</evidence>
<dbReference type="GeneID" id="37266885"/>
<organism evidence="1 2">
    <name type="scientific">Tilletiopsis washingtonensis</name>
    <dbReference type="NCBI Taxonomy" id="58919"/>
    <lineage>
        <taxon>Eukaryota</taxon>
        <taxon>Fungi</taxon>
        <taxon>Dikarya</taxon>
        <taxon>Basidiomycota</taxon>
        <taxon>Ustilaginomycotina</taxon>
        <taxon>Exobasidiomycetes</taxon>
        <taxon>Entylomatales</taxon>
        <taxon>Entylomatales incertae sedis</taxon>
        <taxon>Tilletiopsis</taxon>
    </lineage>
</organism>
<dbReference type="EMBL" id="KZ819285">
    <property type="protein sequence ID" value="PWO00338.1"/>
    <property type="molecule type" value="Genomic_DNA"/>
</dbReference>
<dbReference type="RefSeq" id="XP_025600616.1">
    <property type="nucleotide sequence ID" value="XM_025739339.1"/>
</dbReference>
<gene>
    <name evidence="1" type="ORF">FA09DRAFT_183160</name>
</gene>
<keyword evidence="2" id="KW-1185">Reference proteome</keyword>
<reference evidence="1 2" key="1">
    <citation type="journal article" date="2018" name="Mol. Biol. Evol.">
        <title>Broad Genomic Sampling Reveals a Smut Pathogenic Ancestry of the Fungal Clade Ustilaginomycotina.</title>
        <authorList>
            <person name="Kijpornyongpan T."/>
            <person name="Mondo S.J."/>
            <person name="Barry K."/>
            <person name="Sandor L."/>
            <person name="Lee J."/>
            <person name="Lipzen A."/>
            <person name="Pangilinan J."/>
            <person name="LaButti K."/>
            <person name="Hainaut M."/>
            <person name="Henrissat B."/>
            <person name="Grigoriev I.V."/>
            <person name="Spatafora J.W."/>
            <person name="Aime M.C."/>
        </authorList>
    </citation>
    <scope>NUCLEOTIDE SEQUENCE [LARGE SCALE GENOMIC DNA]</scope>
    <source>
        <strain evidence="1 2">MCA 4186</strain>
    </source>
</reference>